<name>A0ACC1TK85_9AGAR</name>
<evidence type="ECO:0000313" key="2">
    <source>
        <dbReference type="Proteomes" id="UP001163835"/>
    </source>
</evidence>
<organism evidence="1 2">
    <name type="scientific">Lentinula aff. lateritia</name>
    <dbReference type="NCBI Taxonomy" id="2804960"/>
    <lineage>
        <taxon>Eukaryota</taxon>
        <taxon>Fungi</taxon>
        <taxon>Dikarya</taxon>
        <taxon>Basidiomycota</taxon>
        <taxon>Agaricomycotina</taxon>
        <taxon>Agaricomycetes</taxon>
        <taxon>Agaricomycetidae</taxon>
        <taxon>Agaricales</taxon>
        <taxon>Marasmiineae</taxon>
        <taxon>Omphalotaceae</taxon>
        <taxon>Lentinula</taxon>
    </lineage>
</organism>
<dbReference type="EMBL" id="MU795758">
    <property type="protein sequence ID" value="KAJ3804915.1"/>
    <property type="molecule type" value="Genomic_DNA"/>
</dbReference>
<dbReference type="Proteomes" id="UP001163835">
    <property type="component" value="Unassembled WGS sequence"/>
</dbReference>
<proteinExistence type="predicted"/>
<comment type="caution">
    <text evidence="1">The sequence shown here is derived from an EMBL/GenBank/DDBJ whole genome shotgun (WGS) entry which is preliminary data.</text>
</comment>
<evidence type="ECO:0000313" key="1">
    <source>
        <dbReference type="EMBL" id="KAJ3804915.1"/>
    </source>
</evidence>
<protein>
    <submittedName>
        <fullName evidence="1">Uncharacterized protein</fullName>
    </submittedName>
</protein>
<sequence length="103" mass="12175">THCLKKMDTGNSPRVPVLKGYPIPLSDNIEHQDKYCVYMLVLFKPWSDNEQSPLKLKEESWDTAFNTWKNMGLHANHINIMKNMQLLYETKDAKFDYSAQRRK</sequence>
<feature type="non-terminal residue" evidence="1">
    <location>
        <position position="1"/>
    </location>
</feature>
<feature type="non-terminal residue" evidence="1">
    <location>
        <position position="103"/>
    </location>
</feature>
<gene>
    <name evidence="1" type="ORF">F5876DRAFT_18585</name>
</gene>
<keyword evidence="2" id="KW-1185">Reference proteome</keyword>
<reference evidence="1" key="1">
    <citation type="submission" date="2022-09" db="EMBL/GenBank/DDBJ databases">
        <title>A Global Phylogenomic Analysis of the Shiitake Genus Lentinula.</title>
        <authorList>
            <consortium name="DOE Joint Genome Institute"/>
            <person name="Sierra-Patev S."/>
            <person name="Min B."/>
            <person name="Naranjo-Ortiz M."/>
            <person name="Looney B."/>
            <person name="Konkel Z."/>
            <person name="Slot J.C."/>
            <person name="Sakamoto Y."/>
            <person name="Steenwyk J.L."/>
            <person name="Rokas A."/>
            <person name="Carro J."/>
            <person name="Camarero S."/>
            <person name="Ferreira P."/>
            <person name="Molpeceres G."/>
            <person name="Ruiz-Duenas F.J."/>
            <person name="Serrano A."/>
            <person name="Henrissat B."/>
            <person name="Drula E."/>
            <person name="Hughes K.W."/>
            <person name="Mata J.L."/>
            <person name="Ishikawa N.K."/>
            <person name="Vargas-Isla R."/>
            <person name="Ushijima S."/>
            <person name="Smith C.A."/>
            <person name="Ahrendt S."/>
            <person name="Andreopoulos W."/>
            <person name="He G."/>
            <person name="Labutti K."/>
            <person name="Lipzen A."/>
            <person name="Ng V."/>
            <person name="Riley R."/>
            <person name="Sandor L."/>
            <person name="Barry K."/>
            <person name="Martinez A.T."/>
            <person name="Xiao Y."/>
            <person name="Gibbons J.G."/>
            <person name="Terashima K."/>
            <person name="Grigoriev I.V."/>
            <person name="Hibbett D.S."/>
        </authorList>
    </citation>
    <scope>NUCLEOTIDE SEQUENCE</scope>
    <source>
        <strain evidence="1">TMI1499</strain>
    </source>
</reference>
<accession>A0ACC1TK85</accession>